<sequence length="133" mass="15047">MAQSTQPHLGSGWAFPVRPTGGRLRYVSDEVDIEQAIGIILETARRERVMMPSFGGTLRERVFDANSVGLAQRVEHEVAAALRDWEPRIQVERVSAYPATIQPHVLLIEIDYVVNRTNAFYNLVYPFYLSEGT</sequence>
<organism evidence="2 3">
    <name type="scientific">Sorangium cellulosum</name>
    <name type="common">Polyangium cellulosum</name>
    <dbReference type="NCBI Taxonomy" id="56"/>
    <lineage>
        <taxon>Bacteria</taxon>
        <taxon>Pseudomonadati</taxon>
        <taxon>Myxococcota</taxon>
        <taxon>Polyangia</taxon>
        <taxon>Polyangiales</taxon>
        <taxon>Polyangiaceae</taxon>
        <taxon>Sorangium</taxon>
    </lineage>
</organism>
<dbReference type="Pfam" id="PF04965">
    <property type="entry name" value="GPW_gp25"/>
    <property type="match status" value="1"/>
</dbReference>
<dbReference type="Proteomes" id="UP000075515">
    <property type="component" value="Unassembled WGS sequence"/>
</dbReference>
<dbReference type="EMBL" id="JEMC01003710">
    <property type="protein sequence ID" value="KYF79082.1"/>
    <property type="molecule type" value="Genomic_DNA"/>
</dbReference>
<name>A0A150RFS6_SORCE</name>
<gene>
    <name evidence="2" type="ORF">BE18_36355</name>
</gene>
<evidence type="ECO:0000313" key="2">
    <source>
        <dbReference type="EMBL" id="KYF79082.1"/>
    </source>
</evidence>
<dbReference type="SUPFAM" id="SSF160719">
    <property type="entry name" value="gpW/gp25-like"/>
    <property type="match status" value="1"/>
</dbReference>
<reference evidence="2 3" key="1">
    <citation type="submission" date="2014-02" db="EMBL/GenBank/DDBJ databases">
        <title>The small core and large imbalanced accessory genome model reveals a collaborative survival strategy of Sorangium cellulosum strains in nature.</title>
        <authorList>
            <person name="Han K."/>
            <person name="Peng R."/>
            <person name="Blom J."/>
            <person name="Li Y.-Z."/>
        </authorList>
    </citation>
    <scope>NUCLEOTIDE SEQUENCE [LARGE SCALE GENOMIC DNA]</scope>
    <source>
        <strain evidence="2 3">So0149</strain>
    </source>
</reference>
<dbReference type="Gene3D" id="3.10.450.40">
    <property type="match status" value="1"/>
</dbReference>
<evidence type="ECO:0000259" key="1">
    <source>
        <dbReference type="Pfam" id="PF04965"/>
    </source>
</evidence>
<proteinExistence type="predicted"/>
<accession>A0A150RFS6</accession>
<feature type="domain" description="IraD/Gp25-like" evidence="1">
    <location>
        <begin position="29"/>
        <end position="118"/>
    </location>
</feature>
<dbReference type="InterPro" id="IPR007048">
    <property type="entry name" value="IraD/Gp25-like"/>
</dbReference>
<comment type="caution">
    <text evidence="2">The sequence shown here is derived from an EMBL/GenBank/DDBJ whole genome shotgun (WGS) entry which is preliminary data.</text>
</comment>
<protein>
    <recommendedName>
        <fullName evidence="1">IraD/Gp25-like domain-containing protein</fullName>
    </recommendedName>
</protein>
<evidence type="ECO:0000313" key="3">
    <source>
        <dbReference type="Proteomes" id="UP000075515"/>
    </source>
</evidence>
<dbReference type="AlphaFoldDB" id="A0A150RFS6"/>